<protein>
    <submittedName>
        <fullName evidence="2">Uncharacterized protein</fullName>
    </submittedName>
</protein>
<evidence type="ECO:0000313" key="3">
    <source>
        <dbReference type="Proteomes" id="UP000608955"/>
    </source>
</evidence>
<dbReference type="Proteomes" id="UP000608955">
    <property type="component" value="Unassembled WGS sequence"/>
</dbReference>
<proteinExistence type="predicted"/>
<name>A0A919CWI0_9ACTN</name>
<feature type="compositionally biased region" description="Low complexity" evidence="1">
    <location>
        <begin position="95"/>
        <end position="106"/>
    </location>
</feature>
<comment type="caution">
    <text evidence="2">The sequence shown here is derived from an EMBL/GenBank/DDBJ whole genome shotgun (WGS) entry which is preliminary data.</text>
</comment>
<feature type="region of interest" description="Disordered" evidence="1">
    <location>
        <begin position="95"/>
        <end position="131"/>
    </location>
</feature>
<reference evidence="2" key="1">
    <citation type="journal article" date="2014" name="Int. J. Syst. Evol. Microbiol.">
        <title>Complete genome sequence of Corynebacterium casei LMG S-19264T (=DSM 44701T), isolated from a smear-ripened cheese.</title>
        <authorList>
            <consortium name="US DOE Joint Genome Institute (JGI-PGF)"/>
            <person name="Walter F."/>
            <person name="Albersmeier A."/>
            <person name="Kalinowski J."/>
            <person name="Ruckert C."/>
        </authorList>
    </citation>
    <scope>NUCLEOTIDE SEQUENCE</scope>
    <source>
        <strain evidence="2">JCM 4654</strain>
    </source>
</reference>
<dbReference type="AlphaFoldDB" id="A0A919CWI0"/>
<accession>A0A919CWI0</accession>
<feature type="region of interest" description="Disordered" evidence="1">
    <location>
        <begin position="1"/>
        <end position="66"/>
    </location>
</feature>
<keyword evidence="3" id="KW-1185">Reference proteome</keyword>
<evidence type="ECO:0000256" key="1">
    <source>
        <dbReference type="SAM" id="MobiDB-lite"/>
    </source>
</evidence>
<dbReference type="EMBL" id="BMVF01000011">
    <property type="protein sequence ID" value="GHD92100.1"/>
    <property type="molecule type" value="Genomic_DNA"/>
</dbReference>
<organism evidence="2 3">
    <name type="scientific">Streptomyces naganishii JCM 4654</name>
    <dbReference type="NCBI Taxonomy" id="1306179"/>
    <lineage>
        <taxon>Bacteria</taxon>
        <taxon>Bacillati</taxon>
        <taxon>Actinomycetota</taxon>
        <taxon>Actinomycetes</taxon>
        <taxon>Kitasatosporales</taxon>
        <taxon>Streptomycetaceae</taxon>
        <taxon>Streptomyces</taxon>
    </lineage>
</organism>
<evidence type="ECO:0000313" key="2">
    <source>
        <dbReference type="EMBL" id="GHD92100.1"/>
    </source>
</evidence>
<gene>
    <name evidence="2" type="ORF">GCM10010508_43510</name>
</gene>
<reference evidence="2" key="2">
    <citation type="submission" date="2020-09" db="EMBL/GenBank/DDBJ databases">
        <authorList>
            <person name="Sun Q."/>
            <person name="Ohkuma M."/>
        </authorList>
    </citation>
    <scope>NUCLEOTIDE SEQUENCE</scope>
    <source>
        <strain evidence="2">JCM 4654</strain>
    </source>
</reference>
<sequence>MARSYTAGMSFLRDRSPVTPKITNPDGPAIRGNRRSRPSRNGFAHPAAGTTGTRPRPPGAFFLAGALPASGAEPPGAFGAVPASCGAEAPVRGTAPPVFRDAADPAAARRRPPALGAEPSVPPAVPEAPEAPAVPVGRVDAAGGLVASAGPGVRGPAGAAEPAALAGVLVIPRQLPCRSRTS</sequence>